<organism evidence="2 3">
    <name type="scientific">Kutzneria viridogrisea</name>
    <dbReference type="NCBI Taxonomy" id="47990"/>
    <lineage>
        <taxon>Bacteria</taxon>
        <taxon>Bacillati</taxon>
        <taxon>Actinomycetota</taxon>
        <taxon>Actinomycetes</taxon>
        <taxon>Pseudonocardiales</taxon>
        <taxon>Pseudonocardiaceae</taxon>
        <taxon>Kutzneria</taxon>
    </lineage>
</organism>
<comment type="caution">
    <text evidence="2">The sequence shown here is derived from an EMBL/GenBank/DDBJ whole genome shotgun (WGS) entry which is preliminary data.</text>
</comment>
<dbReference type="PROSITE" id="PS51819">
    <property type="entry name" value="VOC"/>
    <property type="match status" value="2"/>
</dbReference>
<protein>
    <recommendedName>
        <fullName evidence="1">VOC domain-containing protein</fullName>
    </recommendedName>
</protein>
<dbReference type="Pfam" id="PF18029">
    <property type="entry name" value="Glyoxalase_6"/>
    <property type="match status" value="2"/>
</dbReference>
<reference evidence="2 3" key="1">
    <citation type="submission" date="2020-08" db="EMBL/GenBank/DDBJ databases">
        <title>Genomic Encyclopedia of Archaeal and Bacterial Type Strains, Phase II (KMG-II): from individual species to whole genera.</title>
        <authorList>
            <person name="Goeker M."/>
        </authorList>
    </citation>
    <scope>NUCLEOTIDE SEQUENCE [LARGE SCALE GENOMIC DNA]</scope>
    <source>
        <strain evidence="2 3">DSM 43850</strain>
    </source>
</reference>
<dbReference type="PANTHER" id="PTHR33993">
    <property type="entry name" value="GLYOXALASE-RELATED"/>
    <property type="match status" value="1"/>
</dbReference>
<dbReference type="Proteomes" id="UP000517916">
    <property type="component" value="Unassembled WGS sequence"/>
</dbReference>
<name>A0ABR6BBT4_9PSEU</name>
<dbReference type="Gene3D" id="3.10.180.10">
    <property type="entry name" value="2,3-Dihydroxybiphenyl 1,2-Dioxygenase, domain 1"/>
    <property type="match status" value="2"/>
</dbReference>
<gene>
    <name evidence="2" type="ORF">BC739_001538</name>
</gene>
<dbReference type="InterPro" id="IPR052164">
    <property type="entry name" value="Anthracycline_SecMetBiosynth"/>
</dbReference>
<dbReference type="InterPro" id="IPR037523">
    <property type="entry name" value="VOC_core"/>
</dbReference>
<dbReference type="InterPro" id="IPR041581">
    <property type="entry name" value="Glyoxalase_6"/>
</dbReference>
<sequence>MLSTDFVTGAPSWLDLGSPDIPATAAFYGATFGWEFQSAGPEAGGYGFLQYQGRAVAAIGSLDDGASSAWTVYFHTTDAEATTKAAEQAGATVRVEAFDVMDAGRMSCLTDPAGAEFALWQPVAFPGLQATWEENTLFWVELHTADPAAAQQFYGSLFGWRTQHMDVPGMTYTVLSTAEGDVQDASFGGIAPNAGERSRWVPYIHVSGVDATVDRAQAAGGSVVMPTSEVPEVGRMAWLADPFGAVFAVMTPNPRQG</sequence>
<dbReference type="SUPFAM" id="SSF54593">
    <property type="entry name" value="Glyoxalase/Bleomycin resistance protein/Dihydroxybiphenyl dioxygenase"/>
    <property type="match status" value="2"/>
</dbReference>
<dbReference type="RefSeq" id="WP_182836711.1">
    <property type="nucleotide sequence ID" value="NZ_BAAABQ010000007.1"/>
</dbReference>
<evidence type="ECO:0000313" key="2">
    <source>
        <dbReference type="EMBL" id="MBA8924341.1"/>
    </source>
</evidence>
<evidence type="ECO:0000313" key="3">
    <source>
        <dbReference type="Proteomes" id="UP000517916"/>
    </source>
</evidence>
<dbReference type="EMBL" id="JACJID010000001">
    <property type="protein sequence ID" value="MBA8924341.1"/>
    <property type="molecule type" value="Genomic_DNA"/>
</dbReference>
<feature type="domain" description="VOC" evidence="1">
    <location>
        <begin position="10"/>
        <end position="122"/>
    </location>
</feature>
<feature type="domain" description="VOC" evidence="1">
    <location>
        <begin position="136"/>
        <end position="252"/>
    </location>
</feature>
<proteinExistence type="predicted"/>
<dbReference type="InterPro" id="IPR029068">
    <property type="entry name" value="Glyas_Bleomycin-R_OHBP_Dase"/>
</dbReference>
<dbReference type="PANTHER" id="PTHR33993:SF10">
    <property type="entry name" value="CONSERVED PROTEIN"/>
    <property type="match status" value="1"/>
</dbReference>
<keyword evidence="3" id="KW-1185">Reference proteome</keyword>
<evidence type="ECO:0000259" key="1">
    <source>
        <dbReference type="PROSITE" id="PS51819"/>
    </source>
</evidence>
<dbReference type="CDD" id="cd07247">
    <property type="entry name" value="SgaA_N_like"/>
    <property type="match status" value="2"/>
</dbReference>
<accession>A0ABR6BBT4</accession>